<proteinExistence type="predicted"/>
<comment type="caution">
    <text evidence="1">The sequence shown here is derived from an EMBL/GenBank/DDBJ whole genome shotgun (WGS) entry which is preliminary data.</text>
</comment>
<dbReference type="InterPro" id="IPR014858">
    <property type="entry name" value="BrxB"/>
</dbReference>
<evidence type="ECO:0000313" key="2">
    <source>
        <dbReference type="Proteomes" id="UP000518300"/>
    </source>
</evidence>
<dbReference type="AlphaFoldDB" id="A0A848LP14"/>
<dbReference type="EMBL" id="JABBJJ010000183">
    <property type="protein sequence ID" value="NMO19431.1"/>
    <property type="molecule type" value="Genomic_DNA"/>
</dbReference>
<accession>A0A848LP14</accession>
<reference evidence="1 2" key="1">
    <citation type="submission" date="2020-04" db="EMBL/GenBank/DDBJ databases">
        <title>Draft genome of Pyxidicoccus fallax type strain.</title>
        <authorList>
            <person name="Whitworth D.E."/>
        </authorList>
    </citation>
    <scope>NUCLEOTIDE SEQUENCE [LARGE SCALE GENOMIC DNA]</scope>
    <source>
        <strain evidence="1 2">DSM 14698</strain>
    </source>
</reference>
<keyword evidence="2" id="KW-1185">Reference proteome</keyword>
<dbReference type="Proteomes" id="UP000518300">
    <property type="component" value="Unassembled WGS sequence"/>
</dbReference>
<dbReference type="Pfam" id="PF08747">
    <property type="entry name" value="BrxB"/>
    <property type="match status" value="1"/>
</dbReference>
<sequence>MTAELFSTEGVDGAVDALERDLTAPGGPRISTMRNHNFAILVYPPRREFQLRQRLRTLVGRLESNDWAVLSIALHQVLFDRLRAQLGEEELQALVERERRLHALSPERAMNDLRKTLARHIDGADGLAADLEQRIKAFREQHPVDPDRTLVLLGRIGALYPFFRTSALLKHLGGRTEKVPVVLLYPGVQRDGGLSFMQELEPDRDYRPRIYA</sequence>
<evidence type="ECO:0000313" key="1">
    <source>
        <dbReference type="EMBL" id="NMO19431.1"/>
    </source>
</evidence>
<dbReference type="RefSeq" id="WP_169348679.1">
    <property type="nucleotide sequence ID" value="NZ_JABBJJ010000183.1"/>
</dbReference>
<protein>
    <submittedName>
        <fullName evidence="1">DUF1788 domain-containing protein</fullName>
    </submittedName>
</protein>
<gene>
    <name evidence="1" type="ORF">HG543_31845</name>
</gene>
<organism evidence="1 2">
    <name type="scientific">Pyxidicoccus fallax</name>
    <dbReference type="NCBI Taxonomy" id="394095"/>
    <lineage>
        <taxon>Bacteria</taxon>
        <taxon>Pseudomonadati</taxon>
        <taxon>Myxococcota</taxon>
        <taxon>Myxococcia</taxon>
        <taxon>Myxococcales</taxon>
        <taxon>Cystobacterineae</taxon>
        <taxon>Myxococcaceae</taxon>
        <taxon>Pyxidicoccus</taxon>
    </lineage>
</organism>
<name>A0A848LP14_9BACT</name>